<gene>
    <name evidence="2" type="primary">SELRC1</name>
    <name evidence="2" type="ORF">PHYPSEUDO_009183</name>
</gene>
<comment type="caution">
    <text evidence="2">The sequence shown here is derived from an EMBL/GenBank/DDBJ whole genome shotgun (WGS) entry which is preliminary data.</text>
</comment>
<dbReference type="AlphaFoldDB" id="A0A8T1W9C0"/>
<dbReference type="PANTHER" id="PTHR13891">
    <property type="entry name" value="CYTOCHROME C OXIDASE ASSEMBLY FACTOR 7"/>
    <property type="match status" value="1"/>
</dbReference>
<name>A0A8T1W9C0_9STRA</name>
<dbReference type="InterPro" id="IPR040239">
    <property type="entry name" value="HcpB-like"/>
</dbReference>
<evidence type="ECO:0000256" key="1">
    <source>
        <dbReference type="ARBA" id="ARBA00022737"/>
    </source>
</evidence>
<dbReference type="Pfam" id="PF08238">
    <property type="entry name" value="Sel1"/>
    <property type="match status" value="4"/>
</dbReference>
<dbReference type="PANTHER" id="PTHR13891:SF1">
    <property type="entry name" value="CYTOCHROME C OXIDASE ASSEMBLY FACTOR 7"/>
    <property type="match status" value="1"/>
</dbReference>
<dbReference type="Proteomes" id="UP000694044">
    <property type="component" value="Unassembled WGS sequence"/>
</dbReference>
<dbReference type="EMBL" id="JAGDFM010000038">
    <property type="protein sequence ID" value="KAG7389925.1"/>
    <property type="molecule type" value="Genomic_DNA"/>
</dbReference>
<dbReference type="InterPro" id="IPR006597">
    <property type="entry name" value="Sel1-like"/>
</dbReference>
<keyword evidence="3" id="KW-1185">Reference proteome</keyword>
<reference evidence="2" key="1">
    <citation type="submission" date="2021-02" db="EMBL/GenBank/DDBJ databases">
        <authorList>
            <person name="Palmer J.M."/>
        </authorList>
    </citation>
    <scope>NUCLEOTIDE SEQUENCE</scope>
    <source>
        <strain evidence="2">SCRP734</strain>
    </source>
</reference>
<keyword evidence="1" id="KW-0677">Repeat</keyword>
<evidence type="ECO:0000313" key="2">
    <source>
        <dbReference type="EMBL" id="KAG7389925.1"/>
    </source>
</evidence>
<proteinExistence type="predicted"/>
<dbReference type="SMART" id="SM00671">
    <property type="entry name" value="SEL1"/>
    <property type="match status" value="4"/>
</dbReference>
<dbReference type="OrthoDB" id="272077at2759"/>
<evidence type="ECO:0000313" key="3">
    <source>
        <dbReference type="Proteomes" id="UP000694044"/>
    </source>
</evidence>
<organism evidence="2 3">
    <name type="scientific">Phytophthora pseudosyringae</name>
    <dbReference type="NCBI Taxonomy" id="221518"/>
    <lineage>
        <taxon>Eukaryota</taxon>
        <taxon>Sar</taxon>
        <taxon>Stramenopiles</taxon>
        <taxon>Oomycota</taxon>
        <taxon>Peronosporomycetes</taxon>
        <taxon>Peronosporales</taxon>
        <taxon>Peronosporaceae</taxon>
        <taxon>Phytophthora</taxon>
    </lineage>
</organism>
<accession>A0A8T1W9C0</accession>
<sequence length="268" mass="29018">MLASVVAVETSGALVDPKTQASPMVKASDRSAAEVKRVNQQLEERHYEFRSNCNDGDGDASACHSWGEWLAVVDKNYTDAGSLTIHCSAIVGLETVAKMYELNCSKNGYPASCFNLGRLKLAGKGAEQNDPEAFKLFEKSCADAHAAGCHHVGFMRTQGIGCEKDVAKGLAAFKEACERDDANSCNRVATMYLSPGLHSPVKRDVQQAKTYLEKACDANFAPACHNLAVMYKKGDESIPKDQAKYDEYRAKTEMLIEQAGGMSSIKSA</sequence>
<protein>
    <submittedName>
        <fullName evidence="2">Cytochrome c oxidase assembly factor 7</fullName>
    </submittedName>
</protein>